<dbReference type="CTD" id="555764"/>
<evidence type="ECO:0000256" key="11">
    <source>
        <dbReference type="ARBA" id="ARBA00078967"/>
    </source>
</evidence>
<dbReference type="Gene3D" id="1.20.1160.11">
    <property type="entry name" value="Paired amphipathic helix"/>
    <property type="match status" value="1"/>
</dbReference>
<feature type="compositionally biased region" description="Basic and acidic residues" evidence="13">
    <location>
        <begin position="1366"/>
        <end position="1390"/>
    </location>
</feature>
<evidence type="ECO:0000256" key="3">
    <source>
        <dbReference type="ARBA" id="ARBA00022553"/>
    </source>
</evidence>
<comment type="function">
    <text evidence="8">Has transcriptional repressor activity, probably as part of a complex with YY1, SIN3A and HDAC1. Required for B cell lymphopoiesis.</text>
</comment>
<feature type="region of interest" description="Disordered" evidence="13">
    <location>
        <begin position="1844"/>
        <end position="1965"/>
    </location>
</feature>
<evidence type="ECO:0000256" key="9">
    <source>
        <dbReference type="ARBA" id="ARBA00064584"/>
    </source>
</evidence>
<dbReference type="FunCoup" id="A0A672RPP5">
    <property type="interactions" value="1544"/>
</dbReference>
<reference evidence="14" key="1">
    <citation type="submission" date="2025-08" db="UniProtKB">
        <authorList>
            <consortium name="Ensembl"/>
        </authorList>
    </citation>
    <scope>IDENTIFICATION</scope>
</reference>
<dbReference type="PANTHER" id="PTHR16088">
    <property type="entry name" value="YY1 ASSOCIATED PROTEIN-RELATED"/>
    <property type="match status" value="1"/>
</dbReference>
<dbReference type="InterPro" id="IPR049257">
    <property type="entry name" value="Gon4l/CASP8AP2_myb-like"/>
</dbReference>
<dbReference type="KEGG" id="sgh:107597969"/>
<dbReference type="Pfam" id="PF02671">
    <property type="entry name" value="PAH"/>
    <property type="match status" value="2"/>
</dbReference>
<evidence type="ECO:0000256" key="7">
    <source>
        <dbReference type="ARBA" id="ARBA00023242"/>
    </source>
</evidence>
<feature type="compositionally biased region" description="Polar residues" evidence="13">
    <location>
        <begin position="84"/>
        <end position="97"/>
    </location>
</feature>
<organism evidence="14 15">
    <name type="scientific">Sinocyclocheilus grahami</name>
    <name type="common">Dianchi golden-line fish</name>
    <name type="synonym">Barbus grahami</name>
    <dbReference type="NCBI Taxonomy" id="75366"/>
    <lineage>
        <taxon>Eukaryota</taxon>
        <taxon>Metazoa</taxon>
        <taxon>Chordata</taxon>
        <taxon>Craniata</taxon>
        <taxon>Vertebrata</taxon>
        <taxon>Euteleostomi</taxon>
        <taxon>Actinopterygii</taxon>
        <taxon>Neopterygii</taxon>
        <taxon>Teleostei</taxon>
        <taxon>Ostariophysi</taxon>
        <taxon>Cypriniformes</taxon>
        <taxon>Cyprinidae</taxon>
        <taxon>Cyprininae</taxon>
        <taxon>Sinocyclocheilus</taxon>
    </lineage>
</organism>
<feature type="compositionally biased region" description="Acidic residues" evidence="13">
    <location>
        <begin position="2041"/>
        <end position="2057"/>
    </location>
</feature>
<dbReference type="Ensembl" id="ENSSGRT00000096564.1">
    <property type="protein sequence ID" value="ENSSGRP00000090733.1"/>
    <property type="gene ID" value="ENSSGRG00000045498.1"/>
</dbReference>
<evidence type="ECO:0000256" key="1">
    <source>
        <dbReference type="ARBA" id="ARBA00004123"/>
    </source>
</evidence>
<accession>A0A672RPP5</accession>
<feature type="compositionally biased region" description="Polar residues" evidence="13">
    <location>
        <begin position="25"/>
        <end position="60"/>
    </location>
</feature>
<evidence type="ECO:0000256" key="13">
    <source>
        <dbReference type="SAM" id="MobiDB-lite"/>
    </source>
</evidence>
<feature type="compositionally biased region" description="Low complexity" evidence="13">
    <location>
        <begin position="1457"/>
        <end position="1480"/>
    </location>
</feature>
<keyword evidence="5" id="KW-0805">Transcription regulation</keyword>
<reference evidence="14" key="2">
    <citation type="submission" date="2025-09" db="UniProtKB">
        <authorList>
            <consortium name="Ensembl"/>
        </authorList>
    </citation>
    <scope>IDENTIFICATION</scope>
</reference>
<dbReference type="GO" id="GO:0006355">
    <property type="term" value="P:regulation of DNA-templated transcription"/>
    <property type="evidence" value="ECO:0007669"/>
    <property type="project" value="InterPro"/>
</dbReference>
<feature type="compositionally biased region" description="Basic and acidic residues" evidence="13">
    <location>
        <begin position="62"/>
        <end position="81"/>
    </location>
</feature>
<dbReference type="SUPFAM" id="SSF46689">
    <property type="entry name" value="Homeodomain-like"/>
    <property type="match status" value="1"/>
</dbReference>
<dbReference type="GO" id="GO:0003712">
    <property type="term" value="F:transcription coregulator activity"/>
    <property type="evidence" value="ECO:0007669"/>
    <property type="project" value="TreeGrafter"/>
</dbReference>
<feature type="compositionally biased region" description="Acidic residues" evidence="13">
    <location>
        <begin position="1391"/>
        <end position="1415"/>
    </location>
</feature>
<feature type="compositionally biased region" description="Basic and acidic residues" evidence="13">
    <location>
        <begin position="1858"/>
        <end position="1885"/>
    </location>
</feature>
<dbReference type="FunFam" id="1.10.10.60:FF:000191">
    <property type="entry name" value="GON-4-like protein isoform X1"/>
    <property type="match status" value="1"/>
</dbReference>
<feature type="region of interest" description="Disordered" evidence="13">
    <location>
        <begin position="507"/>
        <end position="531"/>
    </location>
</feature>
<dbReference type="GO" id="GO:0005634">
    <property type="term" value="C:nucleus"/>
    <property type="evidence" value="ECO:0007669"/>
    <property type="project" value="UniProtKB-SubCell"/>
</dbReference>
<gene>
    <name evidence="14" type="primary">LOC107597969</name>
</gene>
<keyword evidence="15" id="KW-1185">Reference proteome</keyword>
<feature type="compositionally biased region" description="Polar residues" evidence="13">
    <location>
        <begin position="305"/>
        <end position="318"/>
    </location>
</feature>
<dbReference type="InterPro" id="IPR036600">
    <property type="entry name" value="PAH_sf"/>
</dbReference>
<dbReference type="CDD" id="cd12202">
    <property type="entry name" value="CASP8AP2"/>
    <property type="match status" value="1"/>
</dbReference>
<evidence type="ECO:0000313" key="14">
    <source>
        <dbReference type="Ensembl" id="ENSSGRP00000090733.1"/>
    </source>
</evidence>
<dbReference type="InParanoid" id="A0A672RPP5"/>
<evidence type="ECO:0000256" key="5">
    <source>
        <dbReference type="ARBA" id="ARBA00023015"/>
    </source>
</evidence>
<feature type="compositionally biased region" description="Pro residues" evidence="13">
    <location>
        <begin position="335"/>
        <end position="344"/>
    </location>
</feature>
<dbReference type="InterPro" id="IPR052435">
    <property type="entry name" value="YY1-Transcr_Regul"/>
</dbReference>
<comment type="subcellular location">
    <subcellularLocation>
        <location evidence="1 12">Nucleus</location>
    </subcellularLocation>
</comment>
<dbReference type="FunFam" id="1.20.1160.11:FF:000006">
    <property type="entry name" value="GON-4-like protein isoform X1"/>
    <property type="match status" value="1"/>
</dbReference>
<keyword evidence="3" id="KW-0597">Phosphoprotein</keyword>
<evidence type="ECO:0000256" key="10">
    <source>
        <dbReference type="ARBA" id="ARBA00072086"/>
    </source>
</evidence>
<dbReference type="SUPFAM" id="SSF47762">
    <property type="entry name" value="PAH2 domain"/>
    <property type="match status" value="2"/>
</dbReference>
<evidence type="ECO:0000313" key="15">
    <source>
        <dbReference type="Proteomes" id="UP000472262"/>
    </source>
</evidence>
<evidence type="ECO:0000256" key="12">
    <source>
        <dbReference type="PROSITE-ProRule" id="PRU00810"/>
    </source>
</evidence>
<comment type="subunit">
    <text evidence="9">Found in a complex with YY1, SIN3A and HDAC1.</text>
</comment>
<feature type="compositionally biased region" description="Low complexity" evidence="13">
    <location>
        <begin position="1416"/>
        <end position="1431"/>
    </location>
</feature>
<keyword evidence="7 12" id="KW-0539">Nucleus</keyword>
<dbReference type="PANTHER" id="PTHR16088:SF3">
    <property type="entry name" value="GON-4-LIKE PROTEIN"/>
    <property type="match status" value="1"/>
</dbReference>
<feature type="compositionally biased region" description="Basic residues" evidence="13">
    <location>
        <begin position="1782"/>
        <end position="1793"/>
    </location>
</feature>
<evidence type="ECO:0000256" key="8">
    <source>
        <dbReference type="ARBA" id="ARBA00058628"/>
    </source>
</evidence>
<evidence type="ECO:0000256" key="4">
    <source>
        <dbReference type="ARBA" id="ARBA00022737"/>
    </source>
</evidence>
<sequence>MGWKRKSSSPELQPNPAKAPKRGSVSRSPFSLKRSPSSWRRKVSTPTKNKSWTSIQTLSPDRNVHQSNRHEKNYSAGHGEDDSGSVQSSTPISSPLQSEEDAELGLVITVDEDRCGGEEWLKKRNGVNVKKIGMTRVEGEIPEKNVEMEKTTEELEEEDESEEELRKLDRDLTLKSKKLKLSSVNVRNIIHEVVTNEHVVAMMKAAIRETQDMPMFEPKMTRSKLKEVVEKGVGMGNWNISPIKKPSEIKPPQFVDIPLQEEEDSSDEEYCPDEDEENETAEETFLESDVESTASSPRGSRRSTSHTPPQCDDASNSPGLKAKLSRHLRVEAVPMGPPAPPPQSCGPSRSLRAPDPFIEKLHAVDKELELGPLCTEPYQALSNGGGGGPNDSLVACRTRSKRPLRDVPLDQLEAELCAPDITPDMYDNVFTPEDREWTQWLQGLMTSNLDNEEEADEDDDPEYNFLDDLDEPDLEDYRNDRAVRITKKEVNELMEELFETFHDELAANEQDEEGHEEDEERDEEASDTPQFNVPQAIRFEEPLAHMLTACRRTVREQLDALQQRRENQVRTTQHATGPGMVLVQPTCPLVVTSPQRIQLQQQIQQHVQLLTQVNMLCSPVKALQSEVQTTKHFLGELLSFAERAEEERSTVNTGFRSMFRVCNLQSSLNLLEELKQCPSPLYLPPKPIRPNSARSYPLLPAGLAWLLATRSVFLYPELLPHCRLDPVLHPPCSKHYYTKGEDGLLVLGLKHFAQTEFPYHLMSCYLIRPKRQEQLRVRVKDMVSPRAPHNILKFYCQNRVVPPLPVMCRPMVPGEERPPVERKQDVMPNWLKKSLPYIHRAVCQSSLQVTSTIKSPTLVFPKGTRYPQFLPKGITLRLHPSQRPMRASQPKSRPLRGFACPTLTPLAKAPPCPTGSENVLTNVSTPCPAHGVVLLTQTPSTPINGVFPLVHPPLTPAQGTVPLSTSCPVNFQYATPELGASNPAHPPANLPPTVVQIPPCDIPLLSTGTVRACGMQQMSNKQKKRTIPRKLAPLKPASRLPQLLPLSSGSMENVSNPAIIMDHPICMNVTQKFPSDNVVVIKAHENAATQRLVTSPSQDLVIQLVPGTQALRNSSSPYIGKTTQKSECVILQTMKDGTPIQYSVENGQRSVFSPLTAAPAEDSSQFVLVQTVTSTGVPQFVLLPQDSIILNQPALLPAEGAPRSLSQQTDIPTGSVVLNNKGSTEVPLNIITPATSLSIRGEDAGERKEDVEEMVGDRWEEEMAGALFGSPLLALSESSCSPDSSLSSTDGGAQASVRVETDIVECPSVQSASGKQETPGVCKHSTGDGKDQQSSGEEKQSRGNKEGRGEERESGGNGEHDEDEGEKNGDGEGGRKTDGDGSGDKDREEKDGDGERDEEEEDFDDLTQDEDEEEVMSSASEESVLSVPELQETMEKLTWLASERRLCREGDSEEDNSPTSPTSPTSPNSQNSPASQNSQEENSEDEDDGAMKGDEMDAGEGEGEKLPEGEALPGDDPPQISGRGGGRGRGRGRTPPRSLKRGRRQERGSKDASKLLLLYDDHILDNDPMRESKDMAFAQAYLNRVREALQDIPGKVEEFLGLLYEFDQAGDSRSVVELFSQLKLLLKDWPELLKDFAAFLLPEQALECGLFEEQQAFERSRRFLRQLEISFGENPFHYQKIVRALQSGSPLSPAGIEELKAQMATLLKGHTHLQGEFWMFFDEMRPPPARPGQFEEAVWPEDVGTGTDGEAGMSLASRGGVWGGFEEVTLPDLEEDEESHKIRQIRSRRRKEMHTHGNYKDCDWPEKDCSCPCHDSSHDAKHRRHKRKGCLRCNSNKVTNGSKVLKSRDSAFLSADAQSERGEEKEEERGQGEDGEAEKEVKDETGSGANSPHDEGDGPVWEGEERPPSPILEEQKIQNKEDDKKNEEEMHHTTAQKHSRDEDDSGESGERDATQQSTLSPVLETPVCAKNISLTPSGERVILWTREADRVILTACQQQGANQSTFQAVSEQLGNKTASEVSRRFRDLMRLFHTSACQASSEDEAAEQQSATDEEQD</sequence>
<keyword evidence="2" id="KW-0678">Repressor</keyword>
<dbReference type="InterPro" id="IPR009057">
    <property type="entry name" value="Homeodomain-like_sf"/>
</dbReference>
<feature type="compositionally biased region" description="Acidic residues" evidence="13">
    <location>
        <begin position="509"/>
        <end position="526"/>
    </location>
</feature>
<dbReference type="InterPro" id="IPR003822">
    <property type="entry name" value="PAH"/>
</dbReference>
<feature type="region of interest" description="Disordered" evidence="13">
    <location>
        <begin position="260"/>
        <end position="319"/>
    </location>
</feature>
<feature type="region of interest" description="Disordered" evidence="13">
    <location>
        <begin position="2036"/>
        <end position="2057"/>
    </location>
</feature>
<proteinExistence type="predicted"/>
<feature type="region of interest" description="Disordered" evidence="13">
    <location>
        <begin position="1"/>
        <end position="101"/>
    </location>
</feature>
<dbReference type="Proteomes" id="UP000472262">
    <property type="component" value="Unassembled WGS sequence"/>
</dbReference>
<dbReference type="Pfam" id="PF21227">
    <property type="entry name" value="Myb_DNA-binding_7"/>
    <property type="match status" value="1"/>
</dbReference>
<feature type="region of interest" description="Disordered" evidence="13">
    <location>
        <begin position="332"/>
        <end position="353"/>
    </location>
</feature>
<dbReference type="OMA" id="HRNYKDC"/>
<feature type="compositionally biased region" description="Basic and acidic residues" evidence="13">
    <location>
        <begin position="1903"/>
        <end position="1932"/>
    </location>
</feature>
<feature type="compositionally biased region" description="Basic residues" evidence="13">
    <location>
        <begin position="1526"/>
        <end position="1544"/>
    </location>
</feature>
<feature type="region of interest" description="Disordered" evidence="13">
    <location>
        <begin position="1775"/>
        <end position="1799"/>
    </location>
</feature>
<dbReference type="PROSITE" id="PS51477">
    <property type="entry name" value="PAH"/>
    <property type="match status" value="1"/>
</dbReference>
<keyword evidence="6" id="KW-0804">Transcription</keyword>
<name>A0A672RPP5_SINGR</name>
<feature type="region of interest" description="Disordered" evidence="13">
    <location>
        <begin position="1308"/>
        <end position="1551"/>
    </location>
</feature>
<protein>
    <recommendedName>
        <fullName evidence="10">GON-4-like protein</fullName>
    </recommendedName>
    <alternativeName>
        <fullName evidence="11">GON-4 homolog</fullName>
    </alternativeName>
</protein>
<keyword evidence="4" id="KW-0677">Repeat</keyword>
<dbReference type="OrthoDB" id="6257037at2759"/>
<evidence type="ECO:0000256" key="6">
    <source>
        <dbReference type="ARBA" id="ARBA00023163"/>
    </source>
</evidence>
<feature type="compositionally biased region" description="Acidic residues" evidence="13">
    <location>
        <begin position="260"/>
        <end position="290"/>
    </location>
</feature>
<dbReference type="Gene3D" id="1.10.10.60">
    <property type="entry name" value="Homeodomain-like"/>
    <property type="match status" value="1"/>
</dbReference>
<feature type="compositionally biased region" description="Basic and acidic residues" evidence="13">
    <location>
        <begin position="1325"/>
        <end position="1354"/>
    </location>
</feature>
<evidence type="ECO:0000256" key="2">
    <source>
        <dbReference type="ARBA" id="ARBA00022491"/>
    </source>
</evidence>